<keyword evidence="1" id="KW-0472">Membrane</keyword>
<dbReference type="AlphaFoldDB" id="A0A1C6SQL3"/>
<proteinExistence type="predicted"/>
<dbReference type="Pfam" id="PF23778">
    <property type="entry name" value="Phage_holin_2"/>
    <property type="match status" value="1"/>
</dbReference>
<dbReference type="InterPro" id="IPR056964">
    <property type="entry name" value="Phage_holin"/>
</dbReference>
<dbReference type="Proteomes" id="UP000199699">
    <property type="component" value="Unassembled WGS sequence"/>
</dbReference>
<keyword evidence="1" id="KW-1133">Transmembrane helix</keyword>
<feature type="transmembrane region" description="Helical" evidence="1">
    <location>
        <begin position="39"/>
        <end position="58"/>
    </location>
</feature>
<dbReference type="EMBL" id="FMHT01000003">
    <property type="protein sequence ID" value="SCL31884.1"/>
    <property type="molecule type" value="Genomic_DNA"/>
</dbReference>
<evidence type="ECO:0000313" key="2">
    <source>
        <dbReference type="EMBL" id="SCL31884.1"/>
    </source>
</evidence>
<protein>
    <submittedName>
        <fullName evidence="2">Uncharacterized protein</fullName>
    </submittedName>
</protein>
<keyword evidence="3" id="KW-1185">Reference proteome</keyword>
<sequence>MIRHVGTALAVLGLAACLYFVAAYQWLTGGDWRHNPGGRHLMEFTGTLGVLLGLIVAARLWPDYPGRDQVTLLVFGLLVGQVVWRSVLLHRAQHDDREPAGRP</sequence>
<feature type="transmembrane region" description="Helical" evidence="1">
    <location>
        <begin position="70"/>
        <end position="87"/>
    </location>
</feature>
<gene>
    <name evidence="2" type="ORF">GA0070616_4350</name>
</gene>
<organism evidence="2 3">
    <name type="scientific">Micromonospora nigra</name>
    <dbReference type="NCBI Taxonomy" id="145857"/>
    <lineage>
        <taxon>Bacteria</taxon>
        <taxon>Bacillati</taxon>
        <taxon>Actinomycetota</taxon>
        <taxon>Actinomycetes</taxon>
        <taxon>Micromonosporales</taxon>
        <taxon>Micromonosporaceae</taxon>
        <taxon>Micromonospora</taxon>
    </lineage>
</organism>
<dbReference type="RefSeq" id="WP_091086068.1">
    <property type="nucleotide sequence ID" value="NZ_FMHT01000003.1"/>
</dbReference>
<evidence type="ECO:0000256" key="1">
    <source>
        <dbReference type="SAM" id="Phobius"/>
    </source>
</evidence>
<accession>A0A1C6SQL3</accession>
<evidence type="ECO:0000313" key="3">
    <source>
        <dbReference type="Proteomes" id="UP000199699"/>
    </source>
</evidence>
<dbReference type="STRING" id="145857.GA0070616_4350"/>
<name>A0A1C6SQL3_9ACTN</name>
<dbReference type="PROSITE" id="PS51257">
    <property type="entry name" value="PROKAR_LIPOPROTEIN"/>
    <property type="match status" value="1"/>
</dbReference>
<reference evidence="2 3" key="1">
    <citation type="submission" date="2016-06" db="EMBL/GenBank/DDBJ databases">
        <authorList>
            <person name="Kjaerup R.B."/>
            <person name="Dalgaard T.S."/>
            <person name="Juul-Madsen H.R."/>
        </authorList>
    </citation>
    <scope>NUCLEOTIDE SEQUENCE [LARGE SCALE GENOMIC DNA]</scope>
    <source>
        <strain evidence="2 3">DSM 43818</strain>
    </source>
</reference>
<keyword evidence="1" id="KW-0812">Transmembrane</keyword>